<keyword evidence="1" id="KW-0175">Coiled coil</keyword>
<protein>
    <recommendedName>
        <fullName evidence="5">Anti-sigma factor</fullName>
    </recommendedName>
</protein>
<evidence type="ECO:0000256" key="1">
    <source>
        <dbReference type="SAM" id="Coils"/>
    </source>
</evidence>
<evidence type="ECO:0000256" key="2">
    <source>
        <dbReference type="SAM" id="Phobius"/>
    </source>
</evidence>
<sequence length="207" mass="24126">MAQDLRDLFKEDRKGVQQTNMLNGHEKRFEQLLAQRMPQQEVEEPQTNTNNRFYWMKIAAVFIVTVGVFSWFIFQNPGAGKPLDNAVVNTTQTEETSAEKELYLSDISPEFKQIEDYYLANINTELSQLTVTSENKELIDSFMVQLEQLDKEYQRLNSEIKESGIDEQTVSALINNLELRLDLLFKLKDKLKEIKKENLQNIQGEQI</sequence>
<comment type="caution">
    <text evidence="3">The sequence shown here is derived from an EMBL/GenBank/DDBJ whole genome shotgun (WGS) entry which is preliminary data.</text>
</comment>
<dbReference type="GeneID" id="94369081"/>
<evidence type="ECO:0008006" key="5">
    <source>
        <dbReference type="Google" id="ProtNLM"/>
    </source>
</evidence>
<feature type="transmembrane region" description="Helical" evidence="2">
    <location>
        <begin position="54"/>
        <end position="74"/>
    </location>
</feature>
<accession>A0ABQ3BT64</accession>
<keyword evidence="2" id="KW-0472">Membrane</keyword>
<keyword evidence="4" id="KW-1185">Reference proteome</keyword>
<dbReference type="Proteomes" id="UP000615593">
    <property type="component" value="Unassembled WGS sequence"/>
</dbReference>
<evidence type="ECO:0000313" key="3">
    <source>
        <dbReference type="EMBL" id="GGZ53644.1"/>
    </source>
</evidence>
<evidence type="ECO:0000313" key="4">
    <source>
        <dbReference type="Proteomes" id="UP000615593"/>
    </source>
</evidence>
<proteinExistence type="predicted"/>
<dbReference type="RefSeq" id="WP_027884286.1">
    <property type="nucleotide sequence ID" value="NZ_BMWY01000003.1"/>
</dbReference>
<keyword evidence="2" id="KW-1133">Transmembrane helix</keyword>
<reference evidence="4" key="1">
    <citation type="journal article" date="2019" name="Int. J. Syst. Evol. Microbiol.">
        <title>The Global Catalogue of Microorganisms (GCM) 10K type strain sequencing project: providing services to taxonomists for standard genome sequencing and annotation.</title>
        <authorList>
            <consortium name="The Broad Institute Genomics Platform"/>
            <consortium name="The Broad Institute Genome Sequencing Center for Infectious Disease"/>
            <person name="Wu L."/>
            <person name="Ma J."/>
        </authorList>
    </citation>
    <scope>NUCLEOTIDE SEQUENCE [LARGE SCALE GENOMIC DNA]</scope>
    <source>
        <strain evidence="4">KCTC 12708</strain>
    </source>
</reference>
<gene>
    <name evidence="3" type="ORF">GCM10008088_14150</name>
</gene>
<feature type="coiled-coil region" evidence="1">
    <location>
        <begin position="139"/>
        <end position="194"/>
    </location>
</feature>
<dbReference type="EMBL" id="BMWY01000003">
    <property type="protein sequence ID" value="GGZ53644.1"/>
    <property type="molecule type" value="Genomic_DNA"/>
</dbReference>
<name>A0ABQ3BT64_9FLAO</name>
<organism evidence="3 4">
    <name type="scientific">Mesonia mobilis</name>
    <dbReference type="NCBI Taxonomy" id="369791"/>
    <lineage>
        <taxon>Bacteria</taxon>
        <taxon>Pseudomonadati</taxon>
        <taxon>Bacteroidota</taxon>
        <taxon>Flavobacteriia</taxon>
        <taxon>Flavobacteriales</taxon>
        <taxon>Flavobacteriaceae</taxon>
        <taxon>Mesonia</taxon>
    </lineage>
</organism>
<keyword evidence="2" id="KW-0812">Transmembrane</keyword>